<evidence type="ECO:0000256" key="3">
    <source>
        <dbReference type="ARBA" id="ARBA00022553"/>
    </source>
</evidence>
<dbReference type="InterPro" id="IPR001242">
    <property type="entry name" value="Condensation_dom"/>
</dbReference>
<evidence type="ECO:0000256" key="1">
    <source>
        <dbReference type="ARBA" id="ARBA00001957"/>
    </source>
</evidence>
<dbReference type="PROSITE" id="PS50075">
    <property type="entry name" value="CARRIER"/>
    <property type="match status" value="1"/>
</dbReference>
<dbReference type="SUPFAM" id="SSF47336">
    <property type="entry name" value="ACP-like"/>
    <property type="match status" value="1"/>
</dbReference>
<dbReference type="InterPro" id="IPR009081">
    <property type="entry name" value="PP-bd_ACP"/>
</dbReference>
<keyword evidence="6" id="KW-1185">Reference proteome</keyword>
<feature type="domain" description="Carrier" evidence="4">
    <location>
        <begin position="424"/>
        <end position="497"/>
    </location>
</feature>
<feature type="non-terminal residue" evidence="5">
    <location>
        <position position="799"/>
    </location>
</feature>
<dbReference type="PROSITE" id="PS00455">
    <property type="entry name" value="AMP_BINDING"/>
    <property type="match status" value="1"/>
</dbReference>
<gene>
    <name evidence="5" type="ORF">RM812_41380</name>
</gene>
<dbReference type="Pfam" id="PF00668">
    <property type="entry name" value="Condensation"/>
    <property type="match status" value="1"/>
</dbReference>
<dbReference type="InterPro" id="IPR025110">
    <property type="entry name" value="AMP-bd_C"/>
</dbReference>
<dbReference type="Pfam" id="PF00501">
    <property type="entry name" value="AMP-binding"/>
    <property type="match status" value="1"/>
</dbReference>
<dbReference type="PANTHER" id="PTHR45527:SF1">
    <property type="entry name" value="FATTY ACID SYNTHASE"/>
    <property type="match status" value="1"/>
</dbReference>
<dbReference type="InterPro" id="IPR036736">
    <property type="entry name" value="ACP-like_sf"/>
</dbReference>
<reference evidence="5" key="1">
    <citation type="submission" date="2024-05" db="EMBL/GenBank/DDBJ databases">
        <title>30 novel species of actinomycetes from the DSMZ collection.</title>
        <authorList>
            <person name="Nouioui I."/>
        </authorList>
    </citation>
    <scope>NUCLEOTIDE SEQUENCE</scope>
    <source>
        <strain evidence="5">DSM 40712</strain>
    </source>
</reference>
<dbReference type="InterPro" id="IPR000873">
    <property type="entry name" value="AMP-dep_synth/lig_dom"/>
</dbReference>
<dbReference type="InterPro" id="IPR006162">
    <property type="entry name" value="Ppantetheine_attach_site"/>
</dbReference>
<dbReference type="Gene3D" id="3.30.300.30">
    <property type="match status" value="1"/>
</dbReference>
<dbReference type="CDD" id="cd05930">
    <property type="entry name" value="A_NRPS"/>
    <property type="match status" value="1"/>
</dbReference>
<evidence type="ECO:0000313" key="6">
    <source>
        <dbReference type="Proteomes" id="UP001180724"/>
    </source>
</evidence>
<comment type="caution">
    <text evidence="5">The sequence shown here is derived from an EMBL/GenBank/DDBJ whole genome shotgun (WGS) entry which is preliminary data.</text>
</comment>
<dbReference type="Gene3D" id="1.10.1200.10">
    <property type="entry name" value="ACP-like"/>
    <property type="match status" value="1"/>
</dbReference>
<dbReference type="PROSITE" id="PS00012">
    <property type="entry name" value="PHOSPHOPANTETHEINE"/>
    <property type="match status" value="1"/>
</dbReference>
<dbReference type="Gene3D" id="3.30.559.30">
    <property type="entry name" value="Nonribosomal peptide synthetase, condensation domain"/>
    <property type="match status" value="1"/>
</dbReference>
<dbReference type="Gene3D" id="3.40.50.12780">
    <property type="entry name" value="N-terminal domain of ligase-like"/>
    <property type="match status" value="1"/>
</dbReference>
<dbReference type="SMART" id="SM00823">
    <property type="entry name" value="PKS_PP"/>
    <property type="match status" value="1"/>
</dbReference>
<evidence type="ECO:0000256" key="2">
    <source>
        <dbReference type="ARBA" id="ARBA00022450"/>
    </source>
</evidence>
<dbReference type="PANTHER" id="PTHR45527">
    <property type="entry name" value="NONRIBOSOMAL PEPTIDE SYNTHETASE"/>
    <property type="match status" value="1"/>
</dbReference>
<evidence type="ECO:0000313" key="5">
    <source>
        <dbReference type="EMBL" id="MDT0616539.1"/>
    </source>
</evidence>
<comment type="cofactor">
    <cofactor evidence="1">
        <name>pantetheine 4'-phosphate</name>
        <dbReference type="ChEBI" id="CHEBI:47942"/>
    </cofactor>
</comment>
<sequence>VDLLLSTADPVLVLTDRDTAAALPECRSPVLHVDDLDLADPDRHVEVPDVPVGPDNLAYLMYTSGSTGTPKGVAMTHATVANGVWHARRMAQVEPGSRMLAATSVNFDVCVFEICTALTAGATVEIVRDVLELAERDEWSGTTICAVPSVFTALLEPILAKEPGALRLELRTAILGGDPLTADVVNKVHEAFPDVRVVHAYGQTESFYVTSFPVPQQSTETGVIPIGRPLPNMRTYVLGPELTPVPPGVIGELYVAGGLARGYHGNGRATAERFVACPFGPAGTRMYRTGDLARWDGNGQLKYEGRADTQVKVNGIRVEPTEIEMVLAQHPAVAEAVVTAHKDHTGTTRLIGYVALASGAGDGNIDLRAGVSVAELRRFVAERMPDYMVPAVFVALDRLPRTLTGKLDRAALPEPQFAAVGYRAPRSRTERILAQVYADVLGNQAGVDDDFFTAGGDSIRSIQVVARAKGRGVVVSTREIFEHRTVARLAELVDGRAKELPALTELPGGGVGWAPLPPAAAQVLELGGGIGRFCMSAVLTLPEDIDREGLVATLQTLLDRHDALRARLDRERPGQWTEQAGRVAAGALRWEDRPGDADMNAELDAAAGRLDPYTGVMAQFVRFVSDTEADRLLIVLHHLVVDGVSWRILVPDLVSAWRQVRDGRVPVPTGTGTSMRRWAYALAEQAANPERVAELPVWQRILRPDEPVLGARELDRTRDVAATVDTVHVRVPPEVTATLLSTLPRVFRGRVDDGLLTGLALALARWRLLRGVPEATTLVRLEGHGREEHLVPGADLSST</sequence>
<protein>
    <submittedName>
        <fullName evidence="5">AMP-binding protein</fullName>
    </submittedName>
</protein>
<dbReference type="EMBL" id="JAVRFH010000182">
    <property type="protein sequence ID" value="MDT0616539.1"/>
    <property type="molecule type" value="Genomic_DNA"/>
</dbReference>
<dbReference type="InterPro" id="IPR045851">
    <property type="entry name" value="AMP-bd_C_sf"/>
</dbReference>
<keyword evidence="3" id="KW-0597">Phosphoprotein</keyword>
<dbReference type="Proteomes" id="UP001180724">
    <property type="component" value="Unassembled WGS sequence"/>
</dbReference>
<dbReference type="Gene3D" id="3.30.559.10">
    <property type="entry name" value="Chloramphenicol acetyltransferase-like domain"/>
    <property type="match status" value="1"/>
</dbReference>
<dbReference type="InterPro" id="IPR020845">
    <property type="entry name" value="AMP-binding_CS"/>
</dbReference>
<accession>A0ABU3B254</accession>
<dbReference type="RefSeq" id="WP_311586065.1">
    <property type="nucleotide sequence ID" value="NZ_JAVRFH010000182.1"/>
</dbReference>
<dbReference type="Pfam" id="PF13193">
    <property type="entry name" value="AMP-binding_C"/>
    <property type="match status" value="1"/>
</dbReference>
<dbReference type="InterPro" id="IPR042099">
    <property type="entry name" value="ANL_N_sf"/>
</dbReference>
<name>A0ABU3B254_9ACTN</name>
<proteinExistence type="predicted"/>
<dbReference type="SUPFAM" id="SSF56801">
    <property type="entry name" value="Acetyl-CoA synthetase-like"/>
    <property type="match status" value="1"/>
</dbReference>
<feature type="non-terminal residue" evidence="5">
    <location>
        <position position="1"/>
    </location>
</feature>
<keyword evidence="2" id="KW-0596">Phosphopantetheine</keyword>
<dbReference type="Pfam" id="PF00550">
    <property type="entry name" value="PP-binding"/>
    <property type="match status" value="1"/>
</dbReference>
<dbReference type="SUPFAM" id="SSF52777">
    <property type="entry name" value="CoA-dependent acyltransferases"/>
    <property type="match status" value="1"/>
</dbReference>
<organism evidence="5 6">
    <name type="scientific">Streptomyces lancefieldiae</name>
    <dbReference type="NCBI Taxonomy" id="3075520"/>
    <lineage>
        <taxon>Bacteria</taxon>
        <taxon>Bacillati</taxon>
        <taxon>Actinomycetota</taxon>
        <taxon>Actinomycetes</taxon>
        <taxon>Kitasatosporales</taxon>
        <taxon>Streptomycetaceae</taxon>
        <taxon>Streptomyces</taxon>
    </lineage>
</organism>
<evidence type="ECO:0000259" key="4">
    <source>
        <dbReference type="PROSITE" id="PS50075"/>
    </source>
</evidence>
<dbReference type="InterPro" id="IPR020806">
    <property type="entry name" value="PKS_PP-bd"/>
</dbReference>
<dbReference type="InterPro" id="IPR023213">
    <property type="entry name" value="CAT-like_dom_sf"/>
</dbReference>